<reference evidence="9 10" key="1">
    <citation type="submission" date="2018-07" db="EMBL/GenBank/DDBJ databases">
        <title>Genomic Encyclopedia of Type Strains, Phase III (KMG-III): the genomes of soil and plant-associated and newly described type strains.</title>
        <authorList>
            <person name="Whitman W."/>
        </authorList>
    </citation>
    <scope>NUCLEOTIDE SEQUENCE [LARGE SCALE GENOMIC DNA]</scope>
    <source>
        <strain evidence="9 10">CECT 7287</strain>
    </source>
</reference>
<sequence>MKTQFSRPQLMFMLLLCLSISNHVFIIPHLIKDAGRDAWISILMAYPALIVWTFVLFLILRSMGTVPLTQWLNEKIGKAASAAIHWGLALYFLVLGTLIVYDMSLNTKIYFLPKTPNPIIVLSFVTLSYFAARFGLKTIVYLSILLLPFVSVLGHFVSFSTMDSKDYSILKPFFSEGISADLRGAIIVFGGSIELLLLVVMQHQLKKPLNYGTILLAMTLLVALTFGPCVGSLTAFGPNIAGTLRFPAFEQWRLVSLGEYISHVDFLAVFQMMSGSITRTALQLYLISELIGIRGPVWKQVAMIVAALVMALPSLLNFSDLWVQRTIHDHFYMSSFIFGIAVILILFIVSRLPARGKVRRNENNRRNSV</sequence>
<evidence type="ECO:0000256" key="5">
    <source>
        <dbReference type="ARBA" id="ARBA00022692"/>
    </source>
</evidence>
<evidence type="ECO:0000256" key="4">
    <source>
        <dbReference type="ARBA" id="ARBA00022544"/>
    </source>
</evidence>
<evidence type="ECO:0000256" key="2">
    <source>
        <dbReference type="ARBA" id="ARBA00007998"/>
    </source>
</evidence>
<dbReference type="InterPro" id="IPR004761">
    <property type="entry name" value="Spore_GerAB"/>
</dbReference>
<evidence type="ECO:0000313" key="10">
    <source>
        <dbReference type="Proteomes" id="UP000256977"/>
    </source>
</evidence>
<feature type="transmembrane region" description="Helical" evidence="8">
    <location>
        <begin position="38"/>
        <end position="60"/>
    </location>
</feature>
<proteinExistence type="inferred from homology"/>
<keyword evidence="10" id="KW-1185">Reference proteome</keyword>
<accession>A0A3D9KSP8</accession>
<feature type="transmembrane region" description="Helical" evidence="8">
    <location>
        <begin position="182"/>
        <end position="201"/>
    </location>
</feature>
<protein>
    <submittedName>
        <fullName evidence="9">Spore germination protein (Amino acid permease)</fullName>
    </submittedName>
</protein>
<evidence type="ECO:0000256" key="6">
    <source>
        <dbReference type="ARBA" id="ARBA00022989"/>
    </source>
</evidence>
<dbReference type="GO" id="GO:0009847">
    <property type="term" value="P:spore germination"/>
    <property type="evidence" value="ECO:0007669"/>
    <property type="project" value="InterPro"/>
</dbReference>
<gene>
    <name evidence="9" type="ORF">DFP98_101160</name>
</gene>
<evidence type="ECO:0000256" key="3">
    <source>
        <dbReference type="ARBA" id="ARBA00022448"/>
    </source>
</evidence>
<organism evidence="9 10">
    <name type="scientific">Cohnella phaseoli</name>
    <dbReference type="NCBI Taxonomy" id="456490"/>
    <lineage>
        <taxon>Bacteria</taxon>
        <taxon>Bacillati</taxon>
        <taxon>Bacillota</taxon>
        <taxon>Bacilli</taxon>
        <taxon>Bacillales</taxon>
        <taxon>Paenibacillaceae</taxon>
        <taxon>Cohnella</taxon>
    </lineage>
</organism>
<feature type="transmembrane region" description="Helical" evidence="8">
    <location>
        <begin position="81"/>
        <end position="103"/>
    </location>
</feature>
<dbReference type="PANTHER" id="PTHR34975:SF2">
    <property type="entry name" value="SPORE GERMINATION PROTEIN A2"/>
    <property type="match status" value="1"/>
</dbReference>
<keyword evidence="4" id="KW-0309">Germination</keyword>
<feature type="transmembrane region" description="Helical" evidence="8">
    <location>
        <begin position="331"/>
        <end position="350"/>
    </location>
</feature>
<feature type="transmembrane region" description="Helical" evidence="8">
    <location>
        <begin position="139"/>
        <end position="162"/>
    </location>
</feature>
<evidence type="ECO:0000313" key="9">
    <source>
        <dbReference type="EMBL" id="RED89189.1"/>
    </source>
</evidence>
<dbReference type="NCBIfam" id="TIGR00912">
    <property type="entry name" value="2A0309"/>
    <property type="match status" value="1"/>
</dbReference>
<dbReference type="RefSeq" id="WP_181917409.1">
    <property type="nucleotide sequence ID" value="NZ_QRDZ01000001.1"/>
</dbReference>
<comment type="similarity">
    <text evidence="2">Belongs to the amino acid-polyamine-organocation (APC) superfamily. Spore germination protein (SGP) (TC 2.A.3.9) family.</text>
</comment>
<keyword evidence="5 8" id="KW-0812">Transmembrane</keyword>
<dbReference type="Proteomes" id="UP000256977">
    <property type="component" value="Unassembled WGS sequence"/>
</dbReference>
<name>A0A3D9KSP8_9BACL</name>
<evidence type="ECO:0000256" key="7">
    <source>
        <dbReference type="ARBA" id="ARBA00023136"/>
    </source>
</evidence>
<keyword evidence="7 8" id="KW-0472">Membrane</keyword>
<keyword evidence="3" id="KW-0813">Transport</keyword>
<comment type="subcellular location">
    <subcellularLocation>
        <location evidence="1">Membrane</location>
        <topology evidence="1">Multi-pass membrane protein</topology>
    </subcellularLocation>
</comment>
<feature type="transmembrane region" description="Helical" evidence="8">
    <location>
        <begin position="300"/>
        <end position="319"/>
    </location>
</feature>
<evidence type="ECO:0000256" key="1">
    <source>
        <dbReference type="ARBA" id="ARBA00004141"/>
    </source>
</evidence>
<comment type="caution">
    <text evidence="9">The sequence shown here is derived from an EMBL/GenBank/DDBJ whole genome shotgun (WGS) entry which is preliminary data.</text>
</comment>
<feature type="transmembrane region" description="Helical" evidence="8">
    <location>
        <begin position="115"/>
        <end position="132"/>
    </location>
</feature>
<feature type="transmembrane region" description="Helical" evidence="8">
    <location>
        <begin position="266"/>
        <end position="288"/>
    </location>
</feature>
<dbReference type="GO" id="GO:0016020">
    <property type="term" value="C:membrane"/>
    <property type="evidence" value="ECO:0007669"/>
    <property type="project" value="UniProtKB-SubCell"/>
</dbReference>
<evidence type="ECO:0000256" key="8">
    <source>
        <dbReference type="SAM" id="Phobius"/>
    </source>
</evidence>
<feature type="transmembrane region" description="Helical" evidence="8">
    <location>
        <begin position="213"/>
        <end position="236"/>
    </location>
</feature>
<dbReference type="AlphaFoldDB" id="A0A3D9KSP8"/>
<dbReference type="PANTHER" id="PTHR34975">
    <property type="entry name" value="SPORE GERMINATION PROTEIN A2"/>
    <property type="match status" value="1"/>
</dbReference>
<keyword evidence="6 8" id="KW-1133">Transmembrane helix</keyword>
<dbReference type="EMBL" id="QRDZ01000001">
    <property type="protein sequence ID" value="RED89189.1"/>
    <property type="molecule type" value="Genomic_DNA"/>
</dbReference>
<feature type="transmembrane region" description="Helical" evidence="8">
    <location>
        <begin position="12"/>
        <end position="32"/>
    </location>
</feature>
<dbReference type="Pfam" id="PF03845">
    <property type="entry name" value="Spore_permease"/>
    <property type="match status" value="1"/>
</dbReference>